<protein>
    <submittedName>
        <fullName evidence="4">DNA-binding transcriptional regulator</fullName>
    </submittedName>
</protein>
<dbReference type="RefSeq" id="WP_069910448.1">
    <property type="nucleotide sequence ID" value="NZ_LAJE02000217.1"/>
</dbReference>
<dbReference type="Pfam" id="PF25583">
    <property type="entry name" value="WCX"/>
    <property type="match status" value="1"/>
</dbReference>
<evidence type="ECO:0000313" key="5">
    <source>
        <dbReference type="Proteomes" id="UP000095463"/>
    </source>
</evidence>
<dbReference type="AlphaFoldDB" id="A0A1E5XNY9"/>
<keyword evidence="1" id="KW-0805">Transcription regulation</keyword>
<dbReference type="Pfam" id="PF08279">
    <property type="entry name" value="HTH_11"/>
    <property type="match status" value="1"/>
</dbReference>
<accession>A0A1E5XNY9</accession>
<dbReference type="PANTHER" id="PTHR34580:SF1">
    <property type="entry name" value="PROTEIN PAFC"/>
    <property type="match status" value="1"/>
</dbReference>
<dbReference type="PROSITE" id="PS51000">
    <property type="entry name" value="HTH_DEOR_2"/>
    <property type="match status" value="1"/>
</dbReference>
<dbReference type="InterPro" id="IPR036388">
    <property type="entry name" value="WH-like_DNA-bd_sf"/>
</dbReference>
<feature type="domain" description="HTH deoR-type" evidence="3">
    <location>
        <begin position="2"/>
        <end position="57"/>
    </location>
</feature>
<dbReference type="Proteomes" id="UP000095463">
    <property type="component" value="Unassembled WGS sequence"/>
</dbReference>
<dbReference type="PROSITE" id="PS52050">
    <property type="entry name" value="WYL"/>
    <property type="match status" value="1"/>
</dbReference>
<name>A0A1E5XNY9_9HYPH</name>
<dbReference type="Pfam" id="PF13280">
    <property type="entry name" value="WYL"/>
    <property type="match status" value="1"/>
</dbReference>
<dbReference type="Gene3D" id="1.10.10.10">
    <property type="entry name" value="Winged helix-like DNA-binding domain superfamily/Winged helix DNA-binding domain"/>
    <property type="match status" value="1"/>
</dbReference>
<dbReference type="InterPro" id="IPR001034">
    <property type="entry name" value="DeoR_HTH"/>
</dbReference>
<evidence type="ECO:0000313" key="4">
    <source>
        <dbReference type="EMBL" id="OEO30322.1"/>
    </source>
</evidence>
<comment type="caution">
    <text evidence="4">The sequence shown here is derived from an EMBL/GenBank/DDBJ whole genome shotgun (WGS) entry which is preliminary data.</text>
</comment>
<dbReference type="InterPro" id="IPR057727">
    <property type="entry name" value="WCX_dom"/>
</dbReference>
<dbReference type="SUPFAM" id="SSF46785">
    <property type="entry name" value="Winged helix' DNA-binding domain"/>
    <property type="match status" value="1"/>
</dbReference>
<dbReference type="PANTHER" id="PTHR34580">
    <property type="match status" value="1"/>
</dbReference>
<dbReference type="GO" id="GO:0003677">
    <property type="term" value="F:DNA binding"/>
    <property type="evidence" value="ECO:0007669"/>
    <property type="project" value="UniProtKB-KW"/>
</dbReference>
<proteinExistence type="predicted"/>
<dbReference type="InterPro" id="IPR013196">
    <property type="entry name" value="HTH_11"/>
</dbReference>
<dbReference type="GO" id="GO:0003700">
    <property type="term" value="F:DNA-binding transcription factor activity"/>
    <property type="evidence" value="ECO:0007669"/>
    <property type="project" value="InterPro"/>
</dbReference>
<evidence type="ECO:0000256" key="2">
    <source>
        <dbReference type="ARBA" id="ARBA00023163"/>
    </source>
</evidence>
<dbReference type="EMBL" id="LAJE02000217">
    <property type="protein sequence ID" value="OEO30322.1"/>
    <property type="molecule type" value="Genomic_DNA"/>
</dbReference>
<dbReference type="OrthoDB" id="9807255at2"/>
<gene>
    <name evidence="4" type="ORF">VW23_021850</name>
</gene>
<keyword evidence="4" id="KW-0238">DNA-binding</keyword>
<dbReference type="InterPro" id="IPR026881">
    <property type="entry name" value="WYL_dom"/>
</dbReference>
<organism evidence="4 5">
    <name type="scientific">Devosia insulae DS-56</name>
    <dbReference type="NCBI Taxonomy" id="1116389"/>
    <lineage>
        <taxon>Bacteria</taxon>
        <taxon>Pseudomonadati</taxon>
        <taxon>Pseudomonadota</taxon>
        <taxon>Alphaproteobacteria</taxon>
        <taxon>Hyphomicrobiales</taxon>
        <taxon>Devosiaceae</taxon>
        <taxon>Devosia</taxon>
    </lineage>
</organism>
<keyword evidence="2" id="KW-0804">Transcription</keyword>
<keyword evidence="5" id="KW-1185">Reference proteome</keyword>
<dbReference type="InterPro" id="IPR051534">
    <property type="entry name" value="CBASS_pafABC_assoc_protein"/>
</dbReference>
<dbReference type="InterPro" id="IPR036390">
    <property type="entry name" value="WH_DNA-bd_sf"/>
</dbReference>
<reference evidence="4 5" key="1">
    <citation type="journal article" date="2015" name="Genome Announc.">
        <title>Genome Assemblies of Three Soil-Associated Devosia species: D. insulae, D. limi, and D. soli.</title>
        <authorList>
            <person name="Hassan Y.I."/>
            <person name="Lepp D."/>
            <person name="Zhou T."/>
        </authorList>
    </citation>
    <scope>NUCLEOTIDE SEQUENCE [LARGE SCALE GENOMIC DNA]</scope>
    <source>
        <strain evidence="4 5">DS-56</strain>
    </source>
</reference>
<evidence type="ECO:0000256" key="1">
    <source>
        <dbReference type="ARBA" id="ARBA00023015"/>
    </source>
</evidence>
<evidence type="ECO:0000259" key="3">
    <source>
        <dbReference type="PROSITE" id="PS51000"/>
    </source>
</evidence>
<sequence>MRASRLLTILMILQTRGRTSAESLAEELEVSVRTVYRDIDQLSAAGVPVYAETGRNGGFALLDGWKTRLNGLTAPEARALFFSGLPGPAGELGLGEEAAQAELKLLAALPSDWQAEARRMSSRFHLDPRGWFQPGHKPEFLKLVAEAVWSETRIAIRYESWKDVKDRVIEPLGLVLKGGVWYVVAQRDGNSRTYRLSQIQALGPTGQTFTRPKDFDLPTYWQEATKQFERDIYVGIAHVRATAAGLRKLRDLSDTVRRAVEALAPTPDADGFCELDIPIEEVGWASHEFIKIGDDVEVLGPPELRSRVVTNISRMARRYGITS</sequence>